<keyword evidence="2" id="KW-0812">Transmembrane</keyword>
<feature type="compositionally biased region" description="Basic and acidic residues" evidence="1">
    <location>
        <begin position="84"/>
        <end position="104"/>
    </location>
</feature>
<dbReference type="HOGENOM" id="CLU_2074780_0_0_1"/>
<evidence type="ECO:0000313" key="4">
    <source>
        <dbReference type="Proteomes" id="UP000011185"/>
    </source>
</evidence>
<name>L7JXP4_TRAHO</name>
<dbReference type="VEuPathDB" id="MicrosporidiaDB:THOM_0847"/>
<reference evidence="3 4" key="1">
    <citation type="journal article" date="2012" name="PLoS Pathog.">
        <title>The genome of the obligate intracellular parasite Trachipleistophora hominis: new insights into microsporidian genome dynamics and reductive evolution.</title>
        <authorList>
            <person name="Heinz E."/>
            <person name="Williams T.A."/>
            <person name="Nakjang S."/>
            <person name="Noel C.J."/>
            <person name="Swan D.C."/>
            <person name="Goldberg A.V."/>
            <person name="Harris S.R."/>
            <person name="Weinmaier T."/>
            <person name="Markert S."/>
            <person name="Becher D."/>
            <person name="Bernhardt J."/>
            <person name="Dagan T."/>
            <person name="Hacker C."/>
            <person name="Lucocq J.M."/>
            <person name="Schweder T."/>
            <person name="Rattei T."/>
            <person name="Hall N."/>
            <person name="Hirt R.P."/>
            <person name="Embley T.M."/>
        </authorList>
    </citation>
    <scope>NUCLEOTIDE SEQUENCE [LARGE SCALE GENOMIC DNA]</scope>
</reference>
<evidence type="ECO:0000256" key="2">
    <source>
        <dbReference type="SAM" id="Phobius"/>
    </source>
</evidence>
<evidence type="ECO:0000256" key="1">
    <source>
        <dbReference type="SAM" id="MobiDB-lite"/>
    </source>
</evidence>
<feature type="transmembrane region" description="Helical" evidence="2">
    <location>
        <begin position="6"/>
        <end position="29"/>
    </location>
</feature>
<accession>L7JXP4</accession>
<dbReference type="Proteomes" id="UP000011185">
    <property type="component" value="Unassembled WGS sequence"/>
</dbReference>
<sequence>MLSLEVLEVITGCVWAGMLCMAVKVWRLLDGKLDCGLVRMMGMLILLMLRLFMKIRLEGGVGGSRDVGGDRDGGVGRGRNGGVWRDRNGGVGRDRNGGVGRDRNGGVWRNPLGRDYNT</sequence>
<dbReference type="InParanoid" id="L7JXP4"/>
<keyword evidence="2" id="KW-0472">Membrane</keyword>
<organism evidence="3 4">
    <name type="scientific">Trachipleistophora hominis</name>
    <name type="common">Microsporidian parasite</name>
    <dbReference type="NCBI Taxonomy" id="72359"/>
    <lineage>
        <taxon>Eukaryota</taxon>
        <taxon>Fungi</taxon>
        <taxon>Fungi incertae sedis</taxon>
        <taxon>Microsporidia</taxon>
        <taxon>Pleistophoridae</taxon>
        <taxon>Trachipleistophora</taxon>
    </lineage>
</organism>
<proteinExistence type="predicted"/>
<feature type="region of interest" description="Disordered" evidence="1">
    <location>
        <begin position="68"/>
        <end position="118"/>
    </location>
</feature>
<dbReference type="AlphaFoldDB" id="L7JXP4"/>
<feature type="transmembrane region" description="Helical" evidence="2">
    <location>
        <begin position="36"/>
        <end position="53"/>
    </location>
</feature>
<evidence type="ECO:0000313" key="3">
    <source>
        <dbReference type="EMBL" id="ELQ76174.1"/>
    </source>
</evidence>
<gene>
    <name evidence="3" type="ORF">THOM_0847</name>
</gene>
<keyword evidence="2" id="KW-1133">Transmembrane helix</keyword>
<keyword evidence="4" id="KW-1185">Reference proteome</keyword>
<dbReference type="EMBL" id="JH993863">
    <property type="protein sequence ID" value="ELQ76174.1"/>
    <property type="molecule type" value="Genomic_DNA"/>
</dbReference>
<protein>
    <submittedName>
        <fullName evidence="3">Uncharacterized protein</fullName>
    </submittedName>
</protein>